<dbReference type="EMBL" id="JAWJWE010000001">
    <property type="protein sequence ID" value="KAK6644693.1"/>
    <property type="molecule type" value="Genomic_DNA"/>
</dbReference>
<protein>
    <submittedName>
        <fullName evidence="2">Uncharacterized protein</fullName>
    </submittedName>
</protein>
<name>A0AAN8XNW3_POLSC</name>
<gene>
    <name evidence="2" type="ORF">RUM43_000961</name>
</gene>
<evidence type="ECO:0000313" key="2">
    <source>
        <dbReference type="EMBL" id="KAK6644693.1"/>
    </source>
</evidence>
<dbReference type="Proteomes" id="UP001372834">
    <property type="component" value="Unassembled WGS sequence"/>
</dbReference>
<dbReference type="AlphaFoldDB" id="A0AAN8XNW3"/>
<accession>A0AAN8XNW3</accession>
<evidence type="ECO:0000256" key="1">
    <source>
        <dbReference type="SAM" id="MobiDB-lite"/>
    </source>
</evidence>
<comment type="caution">
    <text evidence="2">The sequence shown here is derived from an EMBL/GenBank/DDBJ whole genome shotgun (WGS) entry which is preliminary data.</text>
</comment>
<proteinExistence type="predicted"/>
<evidence type="ECO:0000313" key="3">
    <source>
        <dbReference type="Proteomes" id="UP001372834"/>
    </source>
</evidence>
<feature type="region of interest" description="Disordered" evidence="1">
    <location>
        <begin position="48"/>
        <end position="74"/>
    </location>
</feature>
<reference evidence="2 3" key="1">
    <citation type="submission" date="2023-10" db="EMBL/GenBank/DDBJ databases">
        <title>Genomes of two closely related lineages of the louse Polyplax serrata with different host specificities.</title>
        <authorList>
            <person name="Martinu J."/>
            <person name="Tarabai H."/>
            <person name="Stefka J."/>
            <person name="Hypsa V."/>
        </authorList>
    </citation>
    <scope>NUCLEOTIDE SEQUENCE [LARGE SCALE GENOMIC DNA]</scope>
    <source>
        <strain evidence="2">HR10_N</strain>
    </source>
</reference>
<organism evidence="2 3">
    <name type="scientific">Polyplax serrata</name>
    <name type="common">Common mouse louse</name>
    <dbReference type="NCBI Taxonomy" id="468196"/>
    <lineage>
        <taxon>Eukaryota</taxon>
        <taxon>Metazoa</taxon>
        <taxon>Ecdysozoa</taxon>
        <taxon>Arthropoda</taxon>
        <taxon>Hexapoda</taxon>
        <taxon>Insecta</taxon>
        <taxon>Pterygota</taxon>
        <taxon>Neoptera</taxon>
        <taxon>Paraneoptera</taxon>
        <taxon>Psocodea</taxon>
        <taxon>Troctomorpha</taxon>
        <taxon>Phthiraptera</taxon>
        <taxon>Anoplura</taxon>
        <taxon>Polyplacidae</taxon>
        <taxon>Polyplax</taxon>
    </lineage>
</organism>
<sequence length="107" mass="12112">MSANPKVFLLQTPIELSKRLEEVRLLESRKSARLMDQDTDFARLADMAGDRKKTSSHSIDVPFGQGREHGKSYEKRKERWDRVLFLDECQPNAVVVGVPGATHEGTT</sequence>